<dbReference type="InterPro" id="IPR036962">
    <property type="entry name" value="Glyco_hydro_3_N_sf"/>
</dbReference>
<dbReference type="EMBL" id="BAABAS010000005">
    <property type="protein sequence ID" value="GAA4229290.1"/>
    <property type="molecule type" value="Genomic_DNA"/>
</dbReference>
<dbReference type="InterPro" id="IPR050226">
    <property type="entry name" value="NagZ_Beta-hexosaminidase"/>
</dbReference>
<dbReference type="Gene3D" id="3.20.20.300">
    <property type="entry name" value="Glycoside hydrolase, family 3, N-terminal domain"/>
    <property type="match status" value="1"/>
</dbReference>
<evidence type="ECO:0000313" key="5">
    <source>
        <dbReference type="EMBL" id="GAA4229290.1"/>
    </source>
</evidence>
<accession>A0ABP8BX51</accession>
<reference evidence="6" key="1">
    <citation type="journal article" date="2019" name="Int. J. Syst. Evol. Microbiol.">
        <title>The Global Catalogue of Microorganisms (GCM) 10K type strain sequencing project: providing services to taxonomists for standard genome sequencing and annotation.</title>
        <authorList>
            <consortium name="The Broad Institute Genomics Platform"/>
            <consortium name="The Broad Institute Genome Sequencing Center for Infectious Disease"/>
            <person name="Wu L."/>
            <person name="Ma J."/>
        </authorList>
    </citation>
    <scope>NUCLEOTIDE SEQUENCE [LARGE SCALE GENOMIC DNA]</scope>
    <source>
        <strain evidence="6">JCM 17440</strain>
    </source>
</reference>
<dbReference type="SUPFAM" id="SSF51445">
    <property type="entry name" value="(Trans)glycosidases"/>
    <property type="match status" value="1"/>
</dbReference>
<evidence type="ECO:0000256" key="1">
    <source>
        <dbReference type="ARBA" id="ARBA00005336"/>
    </source>
</evidence>
<evidence type="ECO:0000256" key="2">
    <source>
        <dbReference type="ARBA" id="ARBA00022801"/>
    </source>
</evidence>
<evidence type="ECO:0000313" key="6">
    <source>
        <dbReference type="Proteomes" id="UP001501710"/>
    </source>
</evidence>
<evidence type="ECO:0000256" key="3">
    <source>
        <dbReference type="ARBA" id="ARBA00023295"/>
    </source>
</evidence>
<dbReference type="GO" id="GO:0016787">
    <property type="term" value="F:hydrolase activity"/>
    <property type="evidence" value="ECO:0007669"/>
    <property type="project" value="UniProtKB-KW"/>
</dbReference>
<gene>
    <name evidence="5" type="ORF">GCM10022254_21380</name>
</gene>
<keyword evidence="6" id="KW-1185">Reference proteome</keyword>
<protein>
    <submittedName>
        <fullName evidence="5">Glycoside hydrolase family 3 protein</fullName>
    </submittedName>
</protein>
<proteinExistence type="inferred from homology"/>
<organism evidence="5 6">
    <name type="scientific">Actinomadura meridiana</name>
    <dbReference type="NCBI Taxonomy" id="559626"/>
    <lineage>
        <taxon>Bacteria</taxon>
        <taxon>Bacillati</taxon>
        <taxon>Actinomycetota</taxon>
        <taxon>Actinomycetes</taxon>
        <taxon>Streptosporangiales</taxon>
        <taxon>Thermomonosporaceae</taxon>
        <taxon>Actinomadura</taxon>
    </lineage>
</organism>
<dbReference type="RefSeq" id="WP_344893732.1">
    <property type="nucleotide sequence ID" value="NZ_BAABAS010000005.1"/>
</dbReference>
<dbReference type="Pfam" id="PF00933">
    <property type="entry name" value="Glyco_hydro_3"/>
    <property type="match status" value="1"/>
</dbReference>
<dbReference type="PRINTS" id="PR00133">
    <property type="entry name" value="GLHYDRLASE3"/>
</dbReference>
<dbReference type="Proteomes" id="UP001501710">
    <property type="component" value="Unassembled WGS sequence"/>
</dbReference>
<feature type="domain" description="Glycoside hydrolase family 3 N-terminal" evidence="4">
    <location>
        <begin position="41"/>
        <end position="329"/>
    </location>
</feature>
<evidence type="ECO:0000259" key="4">
    <source>
        <dbReference type="Pfam" id="PF00933"/>
    </source>
</evidence>
<dbReference type="PANTHER" id="PTHR30480">
    <property type="entry name" value="BETA-HEXOSAMINIDASE-RELATED"/>
    <property type="match status" value="1"/>
</dbReference>
<sequence length="485" mass="49922">MTTGDNATEAEIGRLARGTLLPSFPGPTAPPWLLDELGAGLAGVTLFALTGNVQSPESLAALTAQMRKAGDPFVTIDEEGGDVTRLGGHQTGSPYPGNAALGAVDDPELTRRIYRSMGAELAEVGVNFNFAPSVDVNTADDNPVIGTRSFGSDPRLVARHAAAAVTGTQEAGVAACAKHFPGHGATVDDSHLSIPLVDADLELLDRRELVPFRAAIEAGTRAVMTGHLNLPTITRGVPATLSPDAITGLLREHLGYRGVIVTDALDMQGASGAIGIPEASVRALIAGADLLCLGPKEHAETLQATLVAIGEAVRAGRLTPERLRASAERTGALKEWLAGPSPADVDRAAGLEAARRAIRVSGSLPGWDSAPLVVESESSGNIAVGPTPWGLSPWAPDAIQANGAEGTADHALDRARGRGLIVVLRDAHRHAGQRALATALLTARPDTVIVEMGLPVWRPGSATYMATYGAAAANAQAAAELLGLC</sequence>
<keyword evidence="2 5" id="KW-0378">Hydrolase</keyword>
<dbReference type="PANTHER" id="PTHR30480:SF16">
    <property type="entry name" value="GLYCOSIDE HYDROLASE FAMILY 3 DOMAIN PROTEIN"/>
    <property type="match status" value="1"/>
</dbReference>
<comment type="caution">
    <text evidence="5">The sequence shown here is derived from an EMBL/GenBank/DDBJ whole genome shotgun (WGS) entry which is preliminary data.</text>
</comment>
<dbReference type="InterPro" id="IPR017853">
    <property type="entry name" value="GH"/>
</dbReference>
<keyword evidence="3" id="KW-0326">Glycosidase</keyword>
<dbReference type="InterPro" id="IPR001764">
    <property type="entry name" value="Glyco_hydro_3_N"/>
</dbReference>
<name>A0ABP8BX51_9ACTN</name>
<comment type="similarity">
    <text evidence="1">Belongs to the glycosyl hydrolase 3 family.</text>
</comment>